<dbReference type="AlphaFoldDB" id="A0AAV9R278"/>
<evidence type="ECO:0000313" key="3">
    <source>
        <dbReference type="Proteomes" id="UP001311232"/>
    </source>
</evidence>
<evidence type="ECO:0000256" key="1">
    <source>
        <dbReference type="SAM" id="MobiDB-lite"/>
    </source>
</evidence>
<accession>A0AAV9R278</accession>
<sequence length="89" mass="9777">MLQCAWHGNKSDVSNMMSVGPSQLQPHVSRPEDNTILQDMSGKEACTHYRSSRNGSAPDEQDSVSSGFYVVLRRRAASANPPNVETSRL</sequence>
<proteinExistence type="predicted"/>
<protein>
    <submittedName>
        <fullName evidence="2">Uncharacterized protein</fullName>
    </submittedName>
</protein>
<evidence type="ECO:0000313" key="2">
    <source>
        <dbReference type="EMBL" id="KAK5602730.1"/>
    </source>
</evidence>
<comment type="caution">
    <text evidence="2">The sequence shown here is derived from an EMBL/GenBank/DDBJ whole genome shotgun (WGS) entry which is preliminary data.</text>
</comment>
<organism evidence="2 3">
    <name type="scientific">Crenichthys baileyi</name>
    <name type="common">White River springfish</name>
    <dbReference type="NCBI Taxonomy" id="28760"/>
    <lineage>
        <taxon>Eukaryota</taxon>
        <taxon>Metazoa</taxon>
        <taxon>Chordata</taxon>
        <taxon>Craniata</taxon>
        <taxon>Vertebrata</taxon>
        <taxon>Euteleostomi</taxon>
        <taxon>Actinopterygii</taxon>
        <taxon>Neopterygii</taxon>
        <taxon>Teleostei</taxon>
        <taxon>Neoteleostei</taxon>
        <taxon>Acanthomorphata</taxon>
        <taxon>Ovalentaria</taxon>
        <taxon>Atherinomorphae</taxon>
        <taxon>Cyprinodontiformes</taxon>
        <taxon>Goodeidae</taxon>
        <taxon>Crenichthys</taxon>
    </lineage>
</organism>
<feature type="compositionally biased region" description="Polar residues" evidence="1">
    <location>
        <begin position="11"/>
        <end position="26"/>
    </location>
</feature>
<dbReference type="Proteomes" id="UP001311232">
    <property type="component" value="Unassembled WGS sequence"/>
</dbReference>
<gene>
    <name evidence="2" type="ORF">CRENBAI_002512</name>
</gene>
<name>A0AAV9R278_9TELE</name>
<dbReference type="EMBL" id="JAHHUM010002604">
    <property type="protein sequence ID" value="KAK5602730.1"/>
    <property type="molecule type" value="Genomic_DNA"/>
</dbReference>
<reference evidence="2 3" key="1">
    <citation type="submission" date="2021-06" db="EMBL/GenBank/DDBJ databases">
        <authorList>
            <person name="Palmer J.M."/>
        </authorList>
    </citation>
    <scope>NUCLEOTIDE SEQUENCE [LARGE SCALE GENOMIC DNA]</scope>
    <source>
        <strain evidence="2 3">MEX-2019</strain>
        <tissue evidence="2">Muscle</tissue>
    </source>
</reference>
<keyword evidence="3" id="KW-1185">Reference proteome</keyword>
<feature type="region of interest" description="Disordered" evidence="1">
    <location>
        <begin position="1"/>
        <end position="29"/>
    </location>
</feature>